<dbReference type="EMBL" id="AVOT02007587">
    <property type="protein sequence ID" value="MBW0484225.1"/>
    <property type="molecule type" value="Genomic_DNA"/>
</dbReference>
<comment type="caution">
    <text evidence="1">The sequence shown here is derived from an EMBL/GenBank/DDBJ whole genome shotgun (WGS) entry which is preliminary data.</text>
</comment>
<dbReference type="AlphaFoldDB" id="A0A9Q3GZK8"/>
<protein>
    <submittedName>
        <fullName evidence="1">Uncharacterized protein</fullName>
    </submittedName>
</protein>
<dbReference type="Proteomes" id="UP000765509">
    <property type="component" value="Unassembled WGS sequence"/>
</dbReference>
<organism evidence="1 2">
    <name type="scientific">Austropuccinia psidii MF-1</name>
    <dbReference type="NCBI Taxonomy" id="1389203"/>
    <lineage>
        <taxon>Eukaryota</taxon>
        <taxon>Fungi</taxon>
        <taxon>Dikarya</taxon>
        <taxon>Basidiomycota</taxon>
        <taxon>Pucciniomycotina</taxon>
        <taxon>Pucciniomycetes</taxon>
        <taxon>Pucciniales</taxon>
        <taxon>Sphaerophragmiaceae</taxon>
        <taxon>Austropuccinia</taxon>
    </lineage>
</organism>
<accession>A0A9Q3GZK8</accession>
<gene>
    <name evidence="1" type="ORF">O181_023940</name>
</gene>
<name>A0A9Q3GZK8_9BASI</name>
<proteinExistence type="predicted"/>
<reference evidence="1" key="1">
    <citation type="submission" date="2021-03" db="EMBL/GenBank/DDBJ databases">
        <title>Draft genome sequence of rust myrtle Austropuccinia psidii MF-1, a brazilian biotype.</title>
        <authorList>
            <person name="Quecine M.C."/>
            <person name="Pachon D.M.R."/>
            <person name="Bonatelli M.L."/>
            <person name="Correr F.H."/>
            <person name="Franceschini L.M."/>
            <person name="Leite T.F."/>
            <person name="Margarido G.R.A."/>
            <person name="Almeida C.A."/>
            <person name="Ferrarezi J.A."/>
            <person name="Labate C.A."/>
        </authorList>
    </citation>
    <scope>NUCLEOTIDE SEQUENCE</scope>
    <source>
        <strain evidence="1">MF-1</strain>
    </source>
</reference>
<evidence type="ECO:0000313" key="1">
    <source>
        <dbReference type="EMBL" id="MBW0484225.1"/>
    </source>
</evidence>
<sequence>MLLPQTELGFGTSIYRKGQAHRTCKIGYSVRRILKASIPQAIWLLLVPTTLKPNTALVDNLTLHFSLTSIILALKTFPLHHHSYRRLPFSIFIASRFENSQDLD</sequence>
<evidence type="ECO:0000313" key="2">
    <source>
        <dbReference type="Proteomes" id="UP000765509"/>
    </source>
</evidence>
<keyword evidence="2" id="KW-1185">Reference proteome</keyword>